<keyword evidence="1" id="KW-0812">Transmembrane</keyword>
<sequence length="65" mass="7293">MMIPCLWMDKLIVIWGRLCLTTTGFISGLTAMFKGQDGETTGHFSVCLGLMCFFAVLLRRLTENC</sequence>
<feature type="transmembrane region" description="Helical" evidence="1">
    <location>
        <begin position="12"/>
        <end position="34"/>
    </location>
</feature>
<name>A0AAN6XJQ9_9PEZI</name>
<evidence type="ECO:0000313" key="2">
    <source>
        <dbReference type="EMBL" id="KAK4200851.1"/>
    </source>
</evidence>
<gene>
    <name evidence="2" type="ORF">QBC40DRAFT_67057</name>
</gene>
<dbReference type="Proteomes" id="UP001303160">
    <property type="component" value="Unassembled WGS sequence"/>
</dbReference>
<accession>A0AAN6XJQ9</accession>
<keyword evidence="1" id="KW-0472">Membrane</keyword>
<proteinExistence type="predicted"/>
<reference evidence="2" key="2">
    <citation type="submission" date="2023-05" db="EMBL/GenBank/DDBJ databases">
        <authorList>
            <consortium name="Lawrence Berkeley National Laboratory"/>
            <person name="Steindorff A."/>
            <person name="Hensen N."/>
            <person name="Bonometti L."/>
            <person name="Westerberg I."/>
            <person name="Brannstrom I.O."/>
            <person name="Guillou S."/>
            <person name="Cros-Aarteil S."/>
            <person name="Calhoun S."/>
            <person name="Haridas S."/>
            <person name="Kuo A."/>
            <person name="Mondo S."/>
            <person name="Pangilinan J."/>
            <person name="Riley R."/>
            <person name="Labutti K."/>
            <person name="Andreopoulos B."/>
            <person name="Lipzen A."/>
            <person name="Chen C."/>
            <person name="Yanf M."/>
            <person name="Daum C."/>
            <person name="Ng V."/>
            <person name="Clum A."/>
            <person name="Ohm R."/>
            <person name="Martin F."/>
            <person name="Silar P."/>
            <person name="Natvig D."/>
            <person name="Lalanne C."/>
            <person name="Gautier V."/>
            <person name="Ament-Velasquez S.L."/>
            <person name="Kruys A."/>
            <person name="Hutchinson M.I."/>
            <person name="Powell A.J."/>
            <person name="Barry K."/>
            <person name="Miller A.N."/>
            <person name="Grigoriev I.V."/>
            <person name="Debuchy R."/>
            <person name="Gladieux P."/>
            <person name="Thoren M.H."/>
            <person name="Johannesson H."/>
        </authorList>
    </citation>
    <scope>NUCLEOTIDE SEQUENCE</scope>
    <source>
        <strain evidence="2">CBS 315.58</strain>
    </source>
</reference>
<evidence type="ECO:0000313" key="3">
    <source>
        <dbReference type="Proteomes" id="UP001303160"/>
    </source>
</evidence>
<feature type="transmembrane region" description="Helical" evidence="1">
    <location>
        <begin position="40"/>
        <end position="58"/>
    </location>
</feature>
<evidence type="ECO:0000256" key="1">
    <source>
        <dbReference type="SAM" id="Phobius"/>
    </source>
</evidence>
<organism evidence="2 3">
    <name type="scientific">Triangularia verruculosa</name>
    <dbReference type="NCBI Taxonomy" id="2587418"/>
    <lineage>
        <taxon>Eukaryota</taxon>
        <taxon>Fungi</taxon>
        <taxon>Dikarya</taxon>
        <taxon>Ascomycota</taxon>
        <taxon>Pezizomycotina</taxon>
        <taxon>Sordariomycetes</taxon>
        <taxon>Sordariomycetidae</taxon>
        <taxon>Sordariales</taxon>
        <taxon>Podosporaceae</taxon>
        <taxon>Triangularia</taxon>
    </lineage>
</organism>
<dbReference type="AlphaFoldDB" id="A0AAN6XJQ9"/>
<comment type="caution">
    <text evidence="2">The sequence shown here is derived from an EMBL/GenBank/DDBJ whole genome shotgun (WGS) entry which is preliminary data.</text>
</comment>
<reference evidence="2" key="1">
    <citation type="journal article" date="2023" name="Mol. Phylogenet. Evol.">
        <title>Genome-scale phylogeny and comparative genomics of the fungal order Sordariales.</title>
        <authorList>
            <person name="Hensen N."/>
            <person name="Bonometti L."/>
            <person name="Westerberg I."/>
            <person name="Brannstrom I.O."/>
            <person name="Guillou S."/>
            <person name="Cros-Aarteil S."/>
            <person name="Calhoun S."/>
            <person name="Haridas S."/>
            <person name="Kuo A."/>
            <person name="Mondo S."/>
            <person name="Pangilinan J."/>
            <person name="Riley R."/>
            <person name="LaButti K."/>
            <person name="Andreopoulos B."/>
            <person name="Lipzen A."/>
            <person name="Chen C."/>
            <person name="Yan M."/>
            <person name="Daum C."/>
            <person name="Ng V."/>
            <person name="Clum A."/>
            <person name="Steindorff A."/>
            <person name="Ohm R.A."/>
            <person name="Martin F."/>
            <person name="Silar P."/>
            <person name="Natvig D.O."/>
            <person name="Lalanne C."/>
            <person name="Gautier V."/>
            <person name="Ament-Velasquez S.L."/>
            <person name="Kruys A."/>
            <person name="Hutchinson M.I."/>
            <person name="Powell A.J."/>
            <person name="Barry K."/>
            <person name="Miller A.N."/>
            <person name="Grigoriev I.V."/>
            <person name="Debuchy R."/>
            <person name="Gladieux P."/>
            <person name="Hiltunen Thoren M."/>
            <person name="Johannesson H."/>
        </authorList>
    </citation>
    <scope>NUCLEOTIDE SEQUENCE</scope>
    <source>
        <strain evidence="2">CBS 315.58</strain>
    </source>
</reference>
<protein>
    <submittedName>
        <fullName evidence="2">Uncharacterized protein</fullName>
    </submittedName>
</protein>
<keyword evidence="3" id="KW-1185">Reference proteome</keyword>
<dbReference type="EMBL" id="MU863914">
    <property type="protein sequence ID" value="KAK4200851.1"/>
    <property type="molecule type" value="Genomic_DNA"/>
</dbReference>
<keyword evidence="1" id="KW-1133">Transmembrane helix</keyword>